<feature type="transmembrane region" description="Helical" evidence="7">
    <location>
        <begin position="25"/>
        <end position="46"/>
    </location>
</feature>
<keyword evidence="5 7" id="KW-1133">Transmembrane helix</keyword>
<dbReference type="PANTHER" id="PTHR43386:SF25">
    <property type="entry name" value="PEPTIDE ABC TRANSPORTER PERMEASE PROTEIN"/>
    <property type="match status" value="1"/>
</dbReference>
<reference evidence="9 10" key="1">
    <citation type="submission" date="2018-08" db="EMBL/GenBank/DDBJ databases">
        <title>Meiothermus terrae DSM 26712 genome sequencing project.</title>
        <authorList>
            <person name="Da Costa M.S."/>
            <person name="Albuquerque L."/>
            <person name="Raposo P."/>
            <person name="Froufe H.J.C."/>
            <person name="Barroso C.S."/>
            <person name="Egas C."/>
        </authorList>
    </citation>
    <scope>NUCLEOTIDE SEQUENCE [LARGE SCALE GENOMIC DNA]</scope>
    <source>
        <strain evidence="9 10">DSM 26712</strain>
    </source>
</reference>
<feature type="transmembrane region" description="Helical" evidence="7">
    <location>
        <begin position="88"/>
        <end position="113"/>
    </location>
</feature>
<keyword evidence="3" id="KW-1003">Cell membrane</keyword>
<evidence type="ECO:0000256" key="5">
    <source>
        <dbReference type="ARBA" id="ARBA00022989"/>
    </source>
</evidence>
<dbReference type="CDD" id="cd06261">
    <property type="entry name" value="TM_PBP2"/>
    <property type="match status" value="1"/>
</dbReference>
<evidence type="ECO:0000259" key="8">
    <source>
        <dbReference type="PROSITE" id="PS50928"/>
    </source>
</evidence>
<dbReference type="Proteomes" id="UP000265715">
    <property type="component" value="Unassembled WGS sequence"/>
</dbReference>
<dbReference type="AlphaFoldDB" id="A0A399F4T2"/>
<dbReference type="GO" id="GO:0005886">
    <property type="term" value="C:plasma membrane"/>
    <property type="evidence" value="ECO:0007669"/>
    <property type="project" value="UniProtKB-SubCell"/>
</dbReference>
<dbReference type="InterPro" id="IPR035906">
    <property type="entry name" value="MetI-like_sf"/>
</dbReference>
<evidence type="ECO:0000313" key="10">
    <source>
        <dbReference type="Proteomes" id="UP000265715"/>
    </source>
</evidence>
<dbReference type="RefSeq" id="WP_176582506.1">
    <property type="nucleotide sequence ID" value="NZ_QXDL01000013.1"/>
</dbReference>
<keyword evidence="6 7" id="KW-0472">Membrane</keyword>
<comment type="subcellular location">
    <subcellularLocation>
        <location evidence="1 7">Cell membrane</location>
        <topology evidence="1 7">Multi-pass membrane protein</topology>
    </subcellularLocation>
</comment>
<keyword evidence="10" id="KW-1185">Reference proteome</keyword>
<accession>A0A399F4T2</accession>
<evidence type="ECO:0000256" key="1">
    <source>
        <dbReference type="ARBA" id="ARBA00004651"/>
    </source>
</evidence>
<feature type="transmembrane region" description="Helical" evidence="7">
    <location>
        <begin position="251"/>
        <end position="273"/>
    </location>
</feature>
<gene>
    <name evidence="9" type="primary">gsiD_1</name>
    <name evidence="9" type="ORF">Mterra_00598</name>
</gene>
<evidence type="ECO:0000256" key="3">
    <source>
        <dbReference type="ARBA" id="ARBA00022475"/>
    </source>
</evidence>
<feature type="domain" description="ABC transmembrane type-1" evidence="8">
    <location>
        <begin position="85"/>
        <end position="274"/>
    </location>
</feature>
<dbReference type="EMBL" id="QXDL01000013">
    <property type="protein sequence ID" value="RIH90289.1"/>
    <property type="molecule type" value="Genomic_DNA"/>
</dbReference>
<keyword evidence="4 7" id="KW-0812">Transmembrane</keyword>
<dbReference type="Pfam" id="PF00528">
    <property type="entry name" value="BPD_transp_1"/>
    <property type="match status" value="1"/>
</dbReference>
<protein>
    <submittedName>
        <fullName evidence="9">Glutathione transport system permease protein GsiD</fullName>
    </submittedName>
</protein>
<evidence type="ECO:0000313" key="9">
    <source>
        <dbReference type="EMBL" id="RIH90289.1"/>
    </source>
</evidence>
<feature type="transmembrane region" description="Helical" evidence="7">
    <location>
        <begin position="206"/>
        <end position="230"/>
    </location>
</feature>
<evidence type="ECO:0000256" key="4">
    <source>
        <dbReference type="ARBA" id="ARBA00022692"/>
    </source>
</evidence>
<dbReference type="InterPro" id="IPR050366">
    <property type="entry name" value="BP-dependent_transpt_permease"/>
</dbReference>
<comment type="caution">
    <text evidence="9">The sequence shown here is derived from an EMBL/GenBank/DDBJ whole genome shotgun (WGS) entry which is preliminary data.</text>
</comment>
<dbReference type="PANTHER" id="PTHR43386">
    <property type="entry name" value="OLIGOPEPTIDE TRANSPORT SYSTEM PERMEASE PROTEIN APPC"/>
    <property type="match status" value="1"/>
</dbReference>
<sequence length="288" mass="29934">MPEPSVSTPVEGGLPRRTAWQRLPLSVKLGGAVIVLVLLGMVAGWLNPTDPDATGPARLAPPSAQHPLGTDLLGRDLLARVLAGAENALYVGVIAVGIGLSLGVLLGVLAGYFGGWLDSLLTFLLDSLYAFPALLLALLFAAVFNPGATSSMAAIGIAAVPAFARLARAGVLAVKAQPYVEAARALGVGSARIIARHVLPNILGPLVVQASLAFAASILAEAGLSYLGLGTQPPTASWGRMLREAQSYQELSVFPVLWPGLAIAFTVLGFNLLGDGLRDWLDPRRQNR</sequence>
<evidence type="ECO:0000256" key="7">
    <source>
        <dbReference type="RuleBase" id="RU363032"/>
    </source>
</evidence>
<organism evidence="9 10">
    <name type="scientific">Calidithermus terrae</name>
    <dbReference type="NCBI Taxonomy" id="1408545"/>
    <lineage>
        <taxon>Bacteria</taxon>
        <taxon>Thermotogati</taxon>
        <taxon>Deinococcota</taxon>
        <taxon>Deinococci</taxon>
        <taxon>Thermales</taxon>
        <taxon>Thermaceae</taxon>
        <taxon>Calidithermus</taxon>
    </lineage>
</organism>
<dbReference type="Gene3D" id="1.10.3720.10">
    <property type="entry name" value="MetI-like"/>
    <property type="match status" value="1"/>
</dbReference>
<keyword evidence="2 7" id="KW-0813">Transport</keyword>
<comment type="similarity">
    <text evidence="7">Belongs to the binding-protein-dependent transport system permease family.</text>
</comment>
<dbReference type="InterPro" id="IPR000515">
    <property type="entry name" value="MetI-like"/>
</dbReference>
<name>A0A399F4T2_9DEIN</name>
<dbReference type="PROSITE" id="PS50928">
    <property type="entry name" value="ABC_TM1"/>
    <property type="match status" value="1"/>
</dbReference>
<feature type="transmembrane region" description="Helical" evidence="7">
    <location>
        <begin position="120"/>
        <end position="144"/>
    </location>
</feature>
<proteinExistence type="inferred from homology"/>
<dbReference type="GO" id="GO:0055085">
    <property type="term" value="P:transmembrane transport"/>
    <property type="evidence" value="ECO:0007669"/>
    <property type="project" value="InterPro"/>
</dbReference>
<evidence type="ECO:0000256" key="6">
    <source>
        <dbReference type="ARBA" id="ARBA00023136"/>
    </source>
</evidence>
<dbReference type="SUPFAM" id="SSF161098">
    <property type="entry name" value="MetI-like"/>
    <property type="match status" value="1"/>
</dbReference>
<evidence type="ECO:0000256" key="2">
    <source>
        <dbReference type="ARBA" id="ARBA00022448"/>
    </source>
</evidence>